<evidence type="ECO:0000313" key="2">
    <source>
        <dbReference type="Proteomes" id="UP001307705"/>
    </source>
</evidence>
<dbReference type="Pfam" id="PF14059">
    <property type="entry name" value="DUF4251"/>
    <property type="match status" value="1"/>
</dbReference>
<gene>
    <name evidence="1" type="ORF">Ataiwa_35710</name>
</gene>
<dbReference type="Proteomes" id="UP001307705">
    <property type="component" value="Unassembled WGS sequence"/>
</dbReference>
<evidence type="ECO:0008006" key="3">
    <source>
        <dbReference type="Google" id="ProtNLM"/>
    </source>
</evidence>
<name>A0ABQ6Q5F2_9BACT</name>
<evidence type="ECO:0000313" key="1">
    <source>
        <dbReference type="EMBL" id="GMQ35298.1"/>
    </source>
</evidence>
<reference evidence="1 2" key="1">
    <citation type="submission" date="2023-08" db="EMBL/GenBank/DDBJ databases">
        <title>Draft genome sequence of Algoriphagus taiwanensis.</title>
        <authorList>
            <person name="Takatani N."/>
            <person name="Hosokawa M."/>
            <person name="Sawabe T."/>
        </authorList>
    </citation>
    <scope>NUCLEOTIDE SEQUENCE [LARGE SCALE GENOMIC DNA]</scope>
    <source>
        <strain evidence="1 2">JCM 19755</strain>
    </source>
</reference>
<sequence length="178" mass="20157">MLFFQQACFFIPFLLGNFMPTQLETEMKRPAFTLLFFLLFSVFSFAQQTDTEKLKEGVDSKTFVFEARQASGARGRMIQLDPGYTLDVSSEKVVGDLPFFGRAYQSTPGADTGLKFDFSEYDYSVKDRKKGGWDVTISPKEQSDVRSVYLTIQKNGNASLRIISNSKDSMSYSGFIKE</sequence>
<accession>A0ABQ6Q5F2</accession>
<comment type="caution">
    <text evidence="1">The sequence shown here is derived from an EMBL/GenBank/DDBJ whole genome shotgun (WGS) entry which is preliminary data.</text>
</comment>
<keyword evidence="2" id="KW-1185">Reference proteome</keyword>
<dbReference type="InterPro" id="IPR025347">
    <property type="entry name" value="DUF4251"/>
</dbReference>
<proteinExistence type="predicted"/>
<dbReference type="EMBL" id="BTPE01000016">
    <property type="protein sequence ID" value="GMQ35298.1"/>
    <property type="molecule type" value="Genomic_DNA"/>
</dbReference>
<organism evidence="1 2">
    <name type="scientific">Algoriphagus taiwanensis</name>
    <dbReference type="NCBI Taxonomy" id="1445656"/>
    <lineage>
        <taxon>Bacteria</taxon>
        <taxon>Pseudomonadati</taxon>
        <taxon>Bacteroidota</taxon>
        <taxon>Cytophagia</taxon>
        <taxon>Cytophagales</taxon>
        <taxon>Cyclobacteriaceae</taxon>
        <taxon>Algoriphagus</taxon>
    </lineage>
</organism>
<protein>
    <recommendedName>
        <fullName evidence="3">DUF4251 domain-containing protein</fullName>
    </recommendedName>
</protein>
<dbReference type="Gene3D" id="2.40.128.410">
    <property type="match status" value="1"/>
</dbReference>